<keyword evidence="1" id="KW-0853">WD repeat</keyword>
<sequence length="78" mass="8342">MKLPGRKRRTVLAGASVDGAVRLWDPATGTAHTTLTGHTGRVRALAAIPLPDGRTMLASAGQDTAIFLWEKYTVARIE</sequence>
<dbReference type="Proteomes" id="UP001500307">
    <property type="component" value="Unassembled WGS sequence"/>
</dbReference>
<dbReference type="SUPFAM" id="SSF50978">
    <property type="entry name" value="WD40 repeat-like"/>
    <property type="match status" value="1"/>
</dbReference>
<proteinExistence type="predicted"/>
<reference evidence="3" key="1">
    <citation type="journal article" date="2019" name="Int. J. Syst. Evol. Microbiol.">
        <title>The Global Catalogue of Microorganisms (GCM) 10K type strain sequencing project: providing services to taxonomists for standard genome sequencing and annotation.</title>
        <authorList>
            <consortium name="The Broad Institute Genomics Platform"/>
            <consortium name="The Broad Institute Genome Sequencing Center for Infectious Disease"/>
            <person name="Wu L."/>
            <person name="Ma J."/>
        </authorList>
    </citation>
    <scope>NUCLEOTIDE SEQUENCE [LARGE SCALE GENOMIC DNA]</scope>
    <source>
        <strain evidence="3">JCM 3175</strain>
    </source>
</reference>
<evidence type="ECO:0000313" key="3">
    <source>
        <dbReference type="Proteomes" id="UP001500307"/>
    </source>
</evidence>
<dbReference type="InterPro" id="IPR036322">
    <property type="entry name" value="WD40_repeat_dom_sf"/>
</dbReference>
<comment type="caution">
    <text evidence="2">The sequence shown here is derived from an EMBL/GenBank/DDBJ whole genome shotgun (WGS) entry which is preliminary data.</text>
</comment>
<feature type="repeat" description="WD" evidence="1">
    <location>
        <begin position="35"/>
        <end position="70"/>
    </location>
</feature>
<dbReference type="Pfam" id="PF00400">
    <property type="entry name" value="WD40"/>
    <property type="match status" value="1"/>
</dbReference>
<gene>
    <name evidence="2" type="ORF">GCM10023176_12760</name>
</gene>
<evidence type="ECO:0000313" key="2">
    <source>
        <dbReference type="EMBL" id="GAA4565215.1"/>
    </source>
</evidence>
<evidence type="ECO:0008006" key="4">
    <source>
        <dbReference type="Google" id="ProtNLM"/>
    </source>
</evidence>
<dbReference type="InterPro" id="IPR001680">
    <property type="entry name" value="WD40_rpt"/>
</dbReference>
<dbReference type="PANTHER" id="PTHR19879">
    <property type="entry name" value="TRANSCRIPTION INITIATION FACTOR TFIID"/>
    <property type="match status" value="1"/>
</dbReference>
<dbReference type="SMART" id="SM00320">
    <property type="entry name" value="WD40"/>
    <property type="match status" value="1"/>
</dbReference>
<dbReference type="EMBL" id="BAABGU010000005">
    <property type="protein sequence ID" value="GAA4565215.1"/>
    <property type="molecule type" value="Genomic_DNA"/>
</dbReference>
<name>A0ABP8SB21_9ACTN</name>
<dbReference type="Gene3D" id="2.130.10.10">
    <property type="entry name" value="YVTN repeat-like/Quinoprotein amine dehydrogenase"/>
    <property type="match status" value="1"/>
</dbReference>
<accession>A0ABP8SB21</accession>
<protein>
    <recommendedName>
        <fullName evidence="4">WD40 repeat domain-containing protein</fullName>
    </recommendedName>
</protein>
<dbReference type="PROSITE" id="PS50082">
    <property type="entry name" value="WD_REPEATS_2"/>
    <property type="match status" value="1"/>
</dbReference>
<evidence type="ECO:0000256" key="1">
    <source>
        <dbReference type="PROSITE-ProRule" id="PRU00221"/>
    </source>
</evidence>
<dbReference type="PANTHER" id="PTHR19879:SF9">
    <property type="entry name" value="TRANSCRIPTION INITIATION FACTOR TFIID SUBUNIT 5"/>
    <property type="match status" value="1"/>
</dbReference>
<keyword evidence="3" id="KW-1185">Reference proteome</keyword>
<dbReference type="InterPro" id="IPR015943">
    <property type="entry name" value="WD40/YVTN_repeat-like_dom_sf"/>
</dbReference>
<organism evidence="2 3">
    <name type="scientific">Micromonospora coerulea</name>
    <dbReference type="NCBI Taxonomy" id="47856"/>
    <lineage>
        <taxon>Bacteria</taxon>
        <taxon>Bacillati</taxon>
        <taxon>Actinomycetota</taxon>
        <taxon>Actinomycetes</taxon>
        <taxon>Micromonosporales</taxon>
        <taxon>Micromonosporaceae</taxon>
        <taxon>Micromonospora</taxon>
    </lineage>
</organism>
<dbReference type="PROSITE" id="PS50294">
    <property type="entry name" value="WD_REPEATS_REGION"/>
    <property type="match status" value="1"/>
</dbReference>